<dbReference type="AlphaFoldDB" id="E1RI92"/>
<gene>
    <name evidence="1" type="ordered locus">Mpet_1804</name>
</gene>
<dbReference type="InterPro" id="IPR055927">
    <property type="entry name" value="DUF7504"/>
</dbReference>
<dbReference type="RefSeq" id="WP_013329734.1">
    <property type="nucleotide sequence ID" value="NC_014507.1"/>
</dbReference>
<dbReference type="EMBL" id="CP002117">
    <property type="protein sequence ID" value="ADN36557.1"/>
    <property type="molecule type" value="Genomic_DNA"/>
</dbReference>
<organism evidence="1 2">
    <name type="scientific">Methanolacinia petrolearia (strain DSM 11571 / OCM 486 / SEBR 4847)</name>
    <name type="common">Methanoplanus petrolearius</name>
    <dbReference type="NCBI Taxonomy" id="679926"/>
    <lineage>
        <taxon>Archaea</taxon>
        <taxon>Methanobacteriati</taxon>
        <taxon>Methanobacteriota</taxon>
        <taxon>Stenosarchaea group</taxon>
        <taxon>Methanomicrobia</taxon>
        <taxon>Methanomicrobiales</taxon>
        <taxon>Methanomicrobiaceae</taxon>
        <taxon>Methanolacinia</taxon>
    </lineage>
</organism>
<dbReference type="Proteomes" id="UP000006565">
    <property type="component" value="Chromosome"/>
</dbReference>
<dbReference type="HOGENOM" id="CLU_121268_1_0_2"/>
<evidence type="ECO:0000313" key="2">
    <source>
        <dbReference type="Proteomes" id="UP000006565"/>
    </source>
</evidence>
<dbReference type="GeneID" id="9744279"/>
<reference evidence="1 2" key="1">
    <citation type="journal article" date="2010" name="Stand. Genomic Sci.">
        <title>Complete genome sequence of Methanoplanus petrolearius type strain (SEBR 4847).</title>
        <authorList>
            <person name="Brambilla E."/>
            <person name="Djao O.D."/>
            <person name="Daligault H."/>
            <person name="Lapidus A."/>
            <person name="Lucas S."/>
            <person name="Hammon N."/>
            <person name="Nolan M."/>
            <person name="Tice H."/>
            <person name="Cheng J.F."/>
            <person name="Han C."/>
            <person name="Tapia R."/>
            <person name="Goodwin L."/>
            <person name="Pitluck S."/>
            <person name="Liolios K."/>
            <person name="Ivanova N."/>
            <person name="Mavromatis K."/>
            <person name="Mikhailova N."/>
            <person name="Pati A."/>
            <person name="Chen A."/>
            <person name="Palaniappan K."/>
            <person name="Land M."/>
            <person name="Hauser L."/>
            <person name="Chang Y.J."/>
            <person name="Jeffries C.D."/>
            <person name="Rohde M."/>
            <person name="Spring S."/>
            <person name="Sikorski J."/>
            <person name="Goker M."/>
            <person name="Woyke T."/>
            <person name="Bristow J."/>
            <person name="Eisen J.A."/>
            <person name="Markowitz V."/>
            <person name="Hugenholtz P."/>
            <person name="Kyrpides N.C."/>
            <person name="Klenk H.P."/>
        </authorList>
    </citation>
    <scope>NUCLEOTIDE SEQUENCE [LARGE SCALE GENOMIC DNA]</scope>
    <source>
        <strain evidence="2">DSM 11571 / OCM 486 / SEBR 4847</strain>
    </source>
</reference>
<dbReference type="eggNOG" id="arCOG02452">
    <property type="taxonomic scope" value="Archaea"/>
</dbReference>
<protein>
    <recommendedName>
        <fullName evidence="3">KaiC-like domain-containing protein</fullName>
    </recommendedName>
</protein>
<proteinExistence type="predicted"/>
<accession>E1RI92</accession>
<evidence type="ECO:0008006" key="3">
    <source>
        <dbReference type="Google" id="ProtNLM"/>
    </source>
</evidence>
<name>E1RI92_METP4</name>
<sequence length="182" mass="20431">MKSLLDEISENHLILVLSEPLELKKRNIEIIKDVTSEGFTVIVLTTNNPYSILVKDYQKEGIDTEKVFYIDAITRYAIGKEAEDSKNCIFVSSPSDLTSMGIAVSKVLKETKNNKVCVLLNTVNSMLIYITPENLIKFIHFIASKLRIFDMSGIFLAVEKGIDPPTLVQLQSFIDDVIDGEN</sequence>
<dbReference type="STRING" id="679926.Mpet_1804"/>
<keyword evidence="2" id="KW-1185">Reference proteome</keyword>
<evidence type="ECO:0000313" key="1">
    <source>
        <dbReference type="EMBL" id="ADN36557.1"/>
    </source>
</evidence>
<dbReference type="OrthoDB" id="109251at2157"/>
<dbReference type="Pfam" id="PF24336">
    <property type="entry name" value="DUF7504"/>
    <property type="match status" value="1"/>
</dbReference>
<dbReference type="KEGG" id="mpi:Mpet_1804"/>